<dbReference type="Gene3D" id="1.10.10.10">
    <property type="entry name" value="Winged helix-like DNA-binding domain superfamily/Winged helix DNA-binding domain"/>
    <property type="match status" value="1"/>
</dbReference>
<dbReference type="AlphaFoldDB" id="C5CG85"/>
<dbReference type="PANTHER" id="PTHR30514:SF1">
    <property type="entry name" value="HTH-TYPE TRANSCRIPTIONAL REGULATOR HEXR-RELATED"/>
    <property type="match status" value="1"/>
</dbReference>
<dbReference type="SUPFAM" id="SSF53697">
    <property type="entry name" value="SIS domain"/>
    <property type="match status" value="1"/>
</dbReference>
<dbReference type="Pfam" id="PF01380">
    <property type="entry name" value="SIS"/>
    <property type="match status" value="1"/>
</dbReference>
<dbReference type="CDD" id="cd05013">
    <property type="entry name" value="SIS_RpiR"/>
    <property type="match status" value="1"/>
</dbReference>
<accession>C5CG85</accession>
<keyword evidence="7" id="KW-1185">Reference proteome</keyword>
<dbReference type="InterPro" id="IPR000281">
    <property type="entry name" value="HTH_RpiR"/>
</dbReference>
<protein>
    <submittedName>
        <fullName evidence="6">Transcriptional regulator, RpiR family</fullName>
    </submittedName>
</protein>
<evidence type="ECO:0000256" key="2">
    <source>
        <dbReference type="ARBA" id="ARBA00023125"/>
    </source>
</evidence>
<evidence type="ECO:0000259" key="4">
    <source>
        <dbReference type="PROSITE" id="PS51071"/>
    </source>
</evidence>
<name>C5CG85_KOSOT</name>
<dbReference type="SUPFAM" id="SSF46689">
    <property type="entry name" value="Homeodomain-like"/>
    <property type="match status" value="1"/>
</dbReference>
<dbReference type="Gene3D" id="3.40.50.10490">
    <property type="entry name" value="Glucose-6-phosphate isomerase like protein, domain 1"/>
    <property type="match status" value="1"/>
</dbReference>
<dbReference type="EMBL" id="CP001634">
    <property type="protein sequence ID" value="ACR79526.1"/>
    <property type="molecule type" value="Genomic_DNA"/>
</dbReference>
<dbReference type="GO" id="GO:1901135">
    <property type="term" value="P:carbohydrate derivative metabolic process"/>
    <property type="evidence" value="ECO:0007669"/>
    <property type="project" value="InterPro"/>
</dbReference>
<dbReference type="RefSeq" id="WP_015868188.1">
    <property type="nucleotide sequence ID" value="NC_012785.1"/>
</dbReference>
<sequence>MIIVQLKGIYDSLSESERRVAKYIIERPDDVIHYTITELAKFSHSSEATVYRLVKKLGFSGYQSFKISLARELSIPQEVIEEGSEGSYQNFVERIVQENISLAKETMAVLDLDALKKAVELIINARRLVFFGVGRSAVVAQSGSFNFALLGFSSTHYIDPHAQVMVASGLTNEDVVVGISHTGTIRDTVKSVQVAHAAGAKTIVITSGINSPITEVGDVVLYTAAGKPSTSEFTVSRIGEFLILDILYKTVVARMSERLSKHFDKLEEILKPKRF</sequence>
<dbReference type="HOGENOM" id="CLU_055769_0_0_0"/>
<evidence type="ECO:0000313" key="6">
    <source>
        <dbReference type="EMBL" id="ACR79526.1"/>
    </source>
</evidence>
<dbReference type="Pfam" id="PF01418">
    <property type="entry name" value="HTH_6"/>
    <property type="match status" value="1"/>
</dbReference>
<evidence type="ECO:0000259" key="5">
    <source>
        <dbReference type="PROSITE" id="PS51464"/>
    </source>
</evidence>
<reference evidence="6 7" key="1">
    <citation type="submission" date="2009-06" db="EMBL/GenBank/DDBJ databases">
        <title>Complete sequence of Thermotogales bacterium TBF 19.5.1.</title>
        <authorList>
            <consortium name="US DOE Joint Genome Institute"/>
            <person name="Lucas S."/>
            <person name="Copeland A."/>
            <person name="Lapidus A."/>
            <person name="Glavina del Rio T."/>
            <person name="Tice H."/>
            <person name="Bruce D."/>
            <person name="Goodwin L."/>
            <person name="Pitluck S."/>
            <person name="Chertkov O."/>
            <person name="Brettin T."/>
            <person name="Detter J.C."/>
            <person name="Han C."/>
            <person name="Schmutz J."/>
            <person name="Larimer F."/>
            <person name="Land M."/>
            <person name="Hauser L."/>
            <person name="Kyrpides N."/>
            <person name="Ovchinnikova G."/>
            <person name="Noll K."/>
        </authorList>
    </citation>
    <scope>NUCLEOTIDE SEQUENCE [LARGE SCALE GENOMIC DNA]</scope>
    <source>
        <strain evidence="7">ATCC BAA-1733 / DSM 21960 / TBF 19.5.1</strain>
    </source>
</reference>
<proteinExistence type="predicted"/>
<dbReference type="InterPro" id="IPR036388">
    <property type="entry name" value="WH-like_DNA-bd_sf"/>
</dbReference>
<evidence type="ECO:0000256" key="1">
    <source>
        <dbReference type="ARBA" id="ARBA00023015"/>
    </source>
</evidence>
<dbReference type="PANTHER" id="PTHR30514">
    <property type="entry name" value="GLUCOKINASE"/>
    <property type="match status" value="1"/>
</dbReference>
<dbReference type="InterPro" id="IPR047640">
    <property type="entry name" value="RpiR-like"/>
</dbReference>
<dbReference type="KEGG" id="kol:Kole_0815"/>
<dbReference type="PROSITE" id="PS51071">
    <property type="entry name" value="HTH_RPIR"/>
    <property type="match status" value="1"/>
</dbReference>
<dbReference type="InterPro" id="IPR001347">
    <property type="entry name" value="SIS_dom"/>
</dbReference>
<dbReference type="GO" id="GO:0003677">
    <property type="term" value="F:DNA binding"/>
    <property type="evidence" value="ECO:0007669"/>
    <property type="project" value="UniProtKB-KW"/>
</dbReference>
<dbReference type="OrthoDB" id="3684496at2"/>
<dbReference type="PROSITE" id="PS51464">
    <property type="entry name" value="SIS"/>
    <property type="match status" value="1"/>
</dbReference>
<gene>
    <name evidence="6" type="ordered locus">Kole_0815</name>
</gene>
<evidence type="ECO:0000313" key="7">
    <source>
        <dbReference type="Proteomes" id="UP000002382"/>
    </source>
</evidence>
<dbReference type="STRING" id="521045.Kole_0815"/>
<dbReference type="GO" id="GO:0097367">
    <property type="term" value="F:carbohydrate derivative binding"/>
    <property type="evidence" value="ECO:0007669"/>
    <property type="project" value="InterPro"/>
</dbReference>
<dbReference type="GO" id="GO:0003700">
    <property type="term" value="F:DNA-binding transcription factor activity"/>
    <property type="evidence" value="ECO:0007669"/>
    <property type="project" value="InterPro"/>
</dbReference>
<keyword evidence="2" id="KW-0238">DNA-binding</keyword>
<keyword evidence="3" id="KW-0804">Transcription</keyword>
<keyword evidence="1" id="KW-0805">Transcription regulation</keyword>
<dbReference type="eggNOG" id="COG1737">
    <property type="taxonomic scope" value="Bacteria"/>
</dbReference>
<reference evidence="6 7" key="2">
    <citation type="journal article" date="2011" name="J. Bacteriol.">
        <title>Genome Sequence of Kosmotoga olearia Strain TBF 19.5.1, a Thermophilic Bacterium with a Wide Growth Temperature Range, Isolated from the Troll B Oil Platform in the North Sea.</title>
        <authorList>
            <person name="Swithers K.S."/>
            <person name="Dipippo J.L."/>
            <person name="Bruce D.C."/>
            <person name="Detter C."/>
            <person name="Tapia R."/>
            <person name="Han S."/>
            <person name="Goodwin L.A."/>
            <person name="Han J."/>
            <person name="Woyke T."/>
            <person name="Pitluck S."/>
            <person name="Pennacchio L."/>
            <person name="Nolan M."/>
            <person name="Mikhailova N."/>
            <person name="Land M.L."/>
            <person name="Nesbo C.L."/>
            <person name="Gogarten J.P."/>
            <person name="Noll K.M."/>
        </authorList>
    </citation>
    <scope>NUCLEOTIDE SEQUENCE [LARGE SCALE GENOMIC DNA]</scope>
    <source>
        <strain evidence="7">ATCC BAA-1733 / DSM 21960 / TBF 19.5.1</strain>
    </source>
</reference>
<feature type="domain" description="HTH rpiR-type" evidence="4">
    <location>
        <begin position="1"/>
        <end position="76"/>
    </location>
</feature>
<dbReference type="InterPro" id="IPR046348">
    <property type="entry name" value="SIS_dom_sf"/>
</dbReference>
<dbReference type="InterPro" id="IPR009057">
    <property type="entry name" value="Homeodomain-like_sf"/>
</dbReference>
<evidence type="ECO:0000256" key="3">
    <source>
        <dbReference type="ARBA" id="ARBA00023163"/>
    </source>
</evidence>
<feature type="domain" description="SIS" evidence="5">
    <location>
        <begin position="118"/>
        <end position="261"/>
    </location>
</feature>
<dbReference type="InterPro" id="IPR035472">
    <property type="entry name" value="RpiR-like_SIS"/>
</dbReference>
<dbReference type="Proteomes" id="UP000002382">
    <property type="component" value="Chromosome"/>
</dbReference>
<organism evidence="6 7">
    <name type="scientific">Kosmotoga olearia (strain ATCC BAA-1733 / DSM 21960 / TBF 19.5.1)</name>
    <dbReference type="NCBI Taxonomy" id="521045"/>
    <lineage>
        <taxon>Bacteria</taxon>
        <taxon>Thermotogati</taxon>
        <taxon>Thermotogota</taxon>
        <taxon>Thermotogae</taxon>
        <taxon>Kosmotogales</taxon>
        <taxon>Kosmotogaceae</taxon>
        <taxon>Kosmotoga</taxon>
    </lineage>
</organism>